<dbReference type="EC" id="2.4.1.246" evidence="5"/>
<name>A0A087D916_9BIFI</name>
<dbReference type="OrthoDB" id="6286688at2"/>
<evidence type="ECO:0000259" key="4">
    <source>
        <dbReference type="Pfam" id="PF13439"/>
    </source>
</evidence>
<feature type="domain" description="Glycosyltransferase subfamily 4-like N-terminal" evidence="4">
    <location>
        <begin position="14"/>
        <end position="167"/>
    </location>
</feature>
<dbReference type="Gene3D" id="3.40.50.2000">
    <property type="entry name" value="Glycogen Phosphorylase B"/>
    <property type="match status" value="2"/>
</dbReference>
<dbReference type="InterPro" id="IPR028098">
    <property type="entry name" value="Glyco_trans_4-like_N"/>
</dbReference>
<dbReference type="RefSeq" id="WP_034535216.1">
    <property type="nucleotide sequence ID" value="NZ_JDUT01000015.1"/>
</dbReference>
<dbReference type="Pfam" id="PF13439">
    <property type="entry name" value="Glyco_transf_4"/>
    <property type="match status" value="1"/>
</dbReference>
<accession>A0A087D916</accession>
<dbReference type="InterPro" id="IPR001296">
    <property type="entry name" value="Glyco_trans_1"/>
</dbReference>
<dbReference type="EMBL" id="JGZN01000010">
    <property type="protein sequence ID" value="KFI92016.1"/>
    <property type="molecule type" value="Genomic_DNA"/>
</dbReference>
<dbReference type="PANTHER" id="PTHR12526:SF630">
    <property type="entry name" value="GLYCOSYLTRANSFERASE"/>
    <property type="match status" value="1"/>
</dbReference>
<dbReference type="PANTHER" id="PTHR12526">
    <property type="entry name" value="GLYCOSYLTRANSFERASE"/>
    <property type="match status" value="1"/>
</dbReference>
<evidence type="ECO:0000313" key="5">
    <source>
        <dbReference type="EMBL" id="KFI92016.1"/>
    </source>
</evidence>
<comment type="caution">
    <text evidence="5">The sequence shown here is derived from an EMBL/GenBank/DDBJ whole genome shotgun (WGS) entry which is preliminary data.</text>
</comment>
<evidence type="ECO:0000256" key="2">
    <source>
        <dbReference type="ARBA" id="ARBA00022679"/>
    </source>
</evidence>
<feature type="domain" description="Glycosyl transferase family 1" evidence="3">
    <location>
        <begin position="183"/>
        <end position="338"/>
    </location>
</feature>
<reference evidence="5 6" key="1">
    <citation type="submission" date="2014-03" db="EMBL/GenBank/DDBJ databases">
        <title>Genomics of Bifidobacteria.</title>
        <authorList>
            <person name="Ventura M."/>
            <person name="Milani C."/>
            <person name="Lugli G.A."/>
        </authorList>
    </citation>
    <scope>NUCLEOTIDE SEQUENCE [LARGE SCALE GENOMIC DNA]</scope>
    <source>
        <strain evidence="5 6">DSM 23967</strain>
    </source>
</reference>
<dbReference type="AlphaFoldDB" id="A0A087D916"/>
<dbReference type="Pfam" id="PF00534">
    <property type="entry name" value="Glycos_transf_1"/>
    <property type="match status" value="1"/>
</dbReference>
<evidence type="ECO:0000313" key="6">
    <source>
        <dbReference type="Proteomes" id="UP000029066"/>
    </source>
</evidence>
<evidence type="ECO:0000259" key="3">
    <source>
        <dbReference type="Pfam" id="PF00534"/>
    </source>
</evidence>
<protein>
    <submittedName>
        <fullName evidence="5">Glycosyltransferase</fullName>
        <ecNumber evidence="5">2.4.1.246</ecNumber>
    </submittedName>
</protein>
<proteinExistence type="predicted"/>
<sequence>MKIVEVMPEFGLAGAQRMAESLILGLSEAGHQVYAISLFSEETSITENLHKHSVPVYFLGKKAGLDLSIFIKVFKVLKTIQPDVVHTHRYCMQYVIPAAQLLHIKVKVHTVHNIAEKEVPEKQQKLNNWFYHHCDVVPVAISPVVQKSIVNRYHLQNNDVPLIYNGVTRNYVHVANDCDIFNFLNIARFEPQKNHRMLIESFKKVHDVHPKTRLTLVGDYSLGGSNAEYNAVIALIKQYKLEDSVELVGAVDDVAPYVERADAFVLPSRYEGFPITLIEAFCAGLPVVCTAVGGVPDIVSNEENGLLTSVDAGEFAHAMIRLVEDDNLRMTLSEHAQRDSRKYSQDSMTDAYQVLFEKLIAR</sequence>
<evidence type="ECO:0000256" key="1">
    <source>
        <dbReference type="ARBA" id="ARBA00022676"/>
    </source>
</evidence>
<gene>
    <name evidence="5" type="ORF">BISA_2130</name>
</gene>
<dbReference type="STRING" id="1437607.BISA_2130"/>
<dbReference type="Proteomes" id="UP000029066">
    <property type="component" value="Unassembled WGS sequence"/>
</dbReference>
<dbReference type="SUPFAM" id="SSF53756">
    <property type="entry name" value="UDP-Glycosyltransferase/glycogen phosphorylase"/>
    <property type="match status" value="1"/>
</dbReference>
<dbReference type="GO" id="GO:0103011">
    <property type="term" value="F:mannosylfructose-phosphate synthase activity"/>
    <property type="evidence" value="ECO:0007669"/>
    <property type="project" value="UniProtKB-EC"/>
</dbReference>
<organism evidence="5 6">
    <name type="scientific">Bifidobacterium saguini DSM 23967</name>
    <dbReference type="NCBI Taxonomy" id="1437607"/>
    <lineage>
        <taxon>Bacteria</taxon>
        <taxon>Bacillati</taxon>
        <taxon>Actinomycetota</taxon>
        <taxon>Actinomycetes</taxon>
        <taxon>Bifidobacteriales</taxon>
        <taxon>Bifidobacteriaceae</taxon>
        <taxon>Bifidobacterium</taxon>
    </lineage>
</organism>
<dbReference type="CDD" id="cd03811">
    <property type="entry name" value="GT4_GT28_WabH-like"/>
    <property type="match status" value="1"/>
</dbReference>
<keyword evidence="2 5" id="KW-0808">Transferase</keyword>
<keyword evidence="1 5" id="KW-0328">Glycosyltransferase</keyword>